<evidence type="ECO:0000313" key="3">
    <source>
        <dbReference type="Proteomes" id="UP000527355"/>
    </source>
</evidence>
<proteinExistence type="predicted"/>
<comment type="caution">
    <text evidence="2">The sequence shown here is derived from an EMBL/GenBank/DDBJ whole genome shotgun (WGS) entry which is preliminary data.</text>
</comment>
<reference evidence="2 3" key="1">
    <citation type="journal article" date="2020" name="Nature">
        <title>Six reference-quality genomes reveal evolution of bat adaptations.</title>
        <authorList>
            <person name="Jebb D."/>
            <person name="Huang Z."/>
            <person name="Pippel M."/>
            <person name="Hughes G.M."/>
            <person name="Lavrichenko K."/>
            <person name="Devanna P."/>
            <person name="Winkler S."/>
            <person name="Jermiin L.S."/>
            <person name="Skirmuntt E.C."/>
            <person name="Katzourakis A."/>
            <person name="Burkitt-Gray L."/>
            <person name="Ray D.A."/>
            <person name="Sullivan K.A.M."/>
            <person name="Roscito J.G."/>
            <person name="Kirilenko B.M."/>
            <person name="Davalos L.M."/>
            <person name="Corthals A.P."/>
            <person name="Power M.L."/>
            <person name="Jones G."/>
            <person name="Ransome R.D."/>
            <person name="Dechmann D.K.N."/>
            <person name="Locatelli A.G."/>
            <person name="Puechmaille S.J."/>
            <person name="Fedrigo O."/>
            <person name="Jarvis E.D."/>
            <person name="Hiller M."/>
            <person name="Vernes S.C."/>
            <person name="Myers E.W."/>
            <person name="Teeling E.C."/>
        </authorList>
    </citation>
    <scope>NUCLEOTIDE SEQUENCE [LARGE SCALE GENOMIC DNA]</scope>
    <source>
        <strain evidence="2">MMyoMyo1</strain>
        <tissue evidence="2">Flight muscle</tissue>
    </source>
</reference>
<gene>
    <name evidence="2" type="ORF">mMyoMyo1_011660</name>
</gene>
<dbReference type="Proteomes" id="UP000527355">
    <property type="component" value="Unassembled WGS sequence"/>
</dbReference>
<keyword evidence="3" id="KW-1185">Reference proteome</keyword>
<evidence type="ECO:0000256" key="1">
    <source>
        <dbReference type="SAM" id="MobiDB-lite"/>
    </source>
</evidence>
<protein>
    <submittedName>
        <fullName evidence="2">Uncharacterized protein</fullName>
    </submittedName>
</protein>
<feature type="region of interest" description="Disordered" evidence="1">
    <location>
        <begin position="1"/>
        <end position="29"/>
    </location>
</feature>
<dbReference type="AlphaFoldDB" id="A0A7J7XIH0"/>
<name>A0A7J7XIH0_MYOMY</name>
<evidence type="ECO:0000313" key="2">
    <source>
        <dbReference type="EMBL" id="KAF6349100.1"/>
    </source>
</evidence>
<sequence length="182" mass="19365">MDHYSAYSARLSKGPIRRHRQGVGPDHSQDVPATVREALSAQAPCHLPAPDSAQPVLASSSPICCSQLEAERTWAGCTRRCGQEGGRCKAGCTRAVGGPGRLSAAHLETLHFPRTGLTSEGGSTQSLMVAARLEGQAAKYWSPSTSAGLVVLDNQILLDPFLQVLTVCLIHSLPPLFPWAAW</sequence>
<accession>A0A7J7XIH0</accession>
<organism evidence="2 3">
    <name type="scientific">Myotis myotis</name>
    <name type="common">Greater mouse-eared bat</name>
    <name type="synonym">Vespertilio myotis</name>
    <dbReference type="NCBI Taxonomy" id="51298"/>
    <lineage>
        <taxon>Eukaryota</taxon>
        <taxon>Metazoa</taxon>
        <taxon>Chordata</taxon>
        <taxon>Craniata</taxon>
        <taxon>Vertebrata</taxon>
        <taxon>Euteleostomi</taxon>
        <taxon>Mammalia</taxon>
        <taxon>Eutheria</taxon>
        <taxon>Laurasiatheria</taxon>
        <taxon>Chiroptera</taxon>
        <taxon>Yangochiroptera</taxon>
        <taxon>Vespertilionidae</taxon>
        <taxon>Myotis</taxon>
    </lineage>
</organism>
<dbReference type="EMBL" id="JABWUV010000006">
    <property type="protein sequence ID" value="KAF6349100.1"/>
    <property type="molecule type" value="Genomic_DNA"/>
</dbReference>